<evidence type="ECO:0000256" key="1">
    <source>
        <dbReference type="SAM" id="MobiDB-lite"/>
    </source>
</evidence>
<evidence type="ECO:0000313" key="3">
    <source>
        <dbReference type="Proteomes" id="UP001631993"/>
    </source>
</evidence>
<dbReference type="EMBL" id="JBJVNE010000038">
    <property type="protein sequence ID" value="MFM9653087.1"/>
    <property type="molecule type" value="Genomic_DNA"/>
</dbReference>
<sequence length="197" mass="21561">MRIIEGSPQEIVEYERATSSASRTVPTMDAAPSREETADTEPDGEAATLSASTSLAPEDHVALMKFIYGRAGKNHERTVQTEKFVKRLLEEESVVVAFGRSSKTFDGLADYLMIRDNGPQRYGAVAYLRPSNGGVTLRLSPDDLDGLGLDEKDNGRIQPRNVAPSDPYKINCPLADDETATLAFRLVRAALETVRSE</sequence>
<dbReference type="Proteomes" id="UP001631993">
    <property type="component" value="Unassembled WGS sequence"/>
</dbReference>
<gene>
    <name evidence="2" type="ORF">ACKI1S_44200</name>
</gene>
<comment type="caution">
    <text evidence="2">The sequence shown here is derived from an EMBL/GenBank/DDBJ whole genome shotgun (WGS) entry which is preliminary data.</text>
</comment>
<organism evidence="2 3">
    <name type="scientific">Streptomyces galilaeus</name>
    <dbReference type="NCBI Taxonomy" id="33899"/>
    <lineage>
        <taxon>Bacteria</taxon>
        <taxon>Bacillati</taxon>
        <taxon>Actinomycetota</taxon>
        <taxon>Actinomycetes</taxon>
        <taxon>Kitasatosporales</taxon>
        <taxon>Streptomycetaceae</taxon>
        <taxon>Streptomyces</taxon>
    </lineage>
</organism>
<accession>A0ABW9IYJ7</accession>
<reference evidence="2 3" key="1">
    <citation type="submission" date="2024-12" db="EMBL/GenBank/DDBJ databases">
        <title>Forecasting of Potato common scab and diversities of Pathogenic streptomyces spp. in china.</title>
        <authorList>
            <person name="Handique U."/>
            <person name="Wu J."/>
        </authorList>
    </citation>
    <scope>NUCLEOTIDE SEQUENCE [LARGE SCALE GENOMIC DNA]</scope>
    <source>
        <strain evidence="2 3">ZRIMU1585</strain>
    </source>
</reference>
<proteinExistence type="predicted"/>
<protein>
    <submittedName>
        <fullName evidence="2">Uncharacterized protein</fullName>
    </submittedName>
</protein>
<keyword evidence="3" id="KW-1185">Reference proteome</keyword>
<name>A0ABW9IYJ7_STRGJ</name>
<feature type="region of interest" description="Disordered" evidence="1">
    <location>
        <begin position="1"/>
        <end position="52"/>
    </location>
</feature>
<evidence type="ECO:0000313" key="2">
    <source>
        <dbReference type="EMBL" id="MFM9653087.1"/>
    </source>
</evidence>
<dbReference type="RefSeq" id="WP_369276514.1">
    <property type="nucleotide sequence ID" value="NZ_JBJVMW010000058.1"/>
</dbReference>